<feature type="transmembrane region" description="Helical" evidence="2">
    <location>
        <begin position="6"/>
        <end position="23"/>
    </location>
</feature>
<gene>
    <name evidence="3" type="ORF">GCM10020367_58470</name>
</gene>
<sequence length="63" mass="6464">MDPNTIIGGVSAVAALGSLAIQLHNARRKKCGDDGVNRTNTQQAPATADTLPDEVGESSADDE</sequence>
<evidence type="ECO:0000256" key="1">
    <source>
        <dbReference type="SAM" id="MobiDB-lite"/>
    </source>
</evidence>
<dbReference type="RefSeq" id="WP_345043159.1">
    <property type="nucleotide sequence ID" value="NZ_BAAAYL010000001.1"/>
</dbReference>
<proteinExistence type="predicted"/>
<feature type="compositionally biased region" description="Acidic residues" evidence="1">
    <location>
        <begin position="51"/>
        <end position="63"/>
    </location>
</feature>
<keyword evidence="4" id="KW-1185">Reference proteome</keyword>
<comment type="caution">
    <text evidence="3">The sequence shown here is derived from an EMBL/GenBank/DDBJ whole genome shotgun (WGS) entry which is preliminary data.</text>
</comment>
<keyword evidence="2" id="KW-0472">Membrane</keyword>
<keyword evidence="2" id="KW-0812">Transmembrane</keyword>
<feature type="region of interest" description="Disordered" evidence="1">
    <location>
        <begin position="29"/>
        <end position="63"/>
    </location>
</feature>
<accession>A0ABP6SJK4</accession>
<reference evidence="4" key="1">
    <citation type="journal article" date="2019" name="Int. J. Syst. Evol. Microbiol.">
        <title>The Global Catalogue of Microorganisms (GCM) 10K type strain sequencing project: providing services to taxonomists for standard genome sequencing and annotation.</title>
        <authorList>
            <consortium name="The Broad Institute Genomics Platform"/>
            <consortium name="The Broad Institute Genome Sequencing Center for Infectious Disease"/>
            <person name="Wu L."/>
            <person name="Ma J."/>
        </authorList>
    </citation>
    <scope>NUCLEOTIDE SEQUENCE [LARGE SCALE GENOMIC DNA]</scope>
    <source>
        <strain evidence="4">JCM 9651</strain>
    </source>
</reference>
<organism evidence="3 4">
    <name type="scientific">Streptomyces sannanensis</name>
    <dbReference type="NCBI Taxonomy" id="285536"/>
    <lineage>
        <taxon>Bacteria</taxon>
        <taxon>Bacillati</taxon>
        <taxon>Actinomycetota</taxon>
        <taxon>Actinomycetes</taxon>
        <taxon>Kitasatosporales</taxon>
        <taxon>Streptomycetaceae</taxon>
        <taxon>Streptomyces</taxon>
    </lineage>
</organism>
<evidence type="ECO:0000313" key="3">
    <source>
        <dbReference type="EMBL" id="GAA3378544.1"/>
    </source>
</evidence>
<dbReference type="Proteomes" id="UP001499990">
    <property type="component" value="Unassembled WGS sequence"/>
</dbReference>
<dbReference type="EMBL" id="BAAAYL010000001">
    <property type="protein sequence ID" value="GAA3378544.1"/>
    <property type="molecule type" value="Genomic_DNA"/>
</dbReference>
<evidence type="ECO:0000313" key="4">
    <source>
        <dbReference type="Proteomes" id="UP001499990"/>
    </source>
</evidence>
<name>A0ABP6SJK4_9ACTN</name>
<protein>
    <submittedName>
        <fullName evidence="3">Uncharacterized protein</fullName>
    </submittedName>
</protein>
<keyword evidence="2" id="KW-1133">Transmembrane helix</keyword>
<evidence type="ECO:0000256" key="2">
    <source>
        <dbReference type="SAM" id="Phobius"/>
    </source>
</evidence>